<evidence type="ECO:0000259" key="21">
    <source>
        <dbReference type="PROSITE" id="PS50172"/>
    </source>
</evidence>
<dbReference type="PIRSF" id="PIRSF036573">
    <property type="entry name" value="REV1"/>
    <property type="match status" value="1"/>
</dbReference>
<dbReference type="Gene3D" id="6.10.250.1490">
    <property type="match status" value="1"/>
</dbReference>
<dbReference type="AlphaFoldDB" id="A7REV5"/>
<dbReference type="InterPro" id="IPR043502">
    <property type="entry name" value="DNA/RNA_pol_sf"/>
</dbReference>
<keyword evidence="16" id="KW-0234">DNA repair</keyword>
<dbReference type="PhylomeDB" id="A7REV5"/>
<feature type="region of interest" description="Disordered" evidence="20">
    <location>
        <begin position="694"/>
        <end position="717"/>
    </location>
</feature>
<dbReference type="PROSITE" id="PS50173">
    <property type="entry name" value="UMUC"/>
    <property type="match status" value="1"/>
</dbReference>
<accession>A7REV5</accession>
<organism evidence="23 24">
    <name type="scientific">Nematostella vectensis</name>
    <name type="common">Starlet sea anemone</name>
    <dbReference type="NCBI Taxonomy" id="45351"/>
    <lineage>
        <taxon>Eukaryota</taxon>
        <taxon>Metazoa</taxon>
        <taxon>Cnidaria</taxon>
        <taxon>Anthozoa</taxon>
        <taxon>Hexacorallia</taxon>
        <taxon>Actiniaria</taxon>
        <taxon>Edwardsiidae</taxon>
        <taxon>Nematostella</taxon>
    </lineage>
</organism>
<feature type="compositionally biased region" description="Polar residues" evidence="20">
    <location>
        <begin position="751"/>
        <end position="770"/>
    </location>
</feature>
<feature type="compositionally biased region" description="Polar residues" evidence="20">
    <location>
        <begin position="170"/>
        <end position="183"/>
    </location>
</feature>
<evidence type="ECO:0000256" key="14">
    <source>
        <dbReference type="ARBA" id="ARBA00022842"/>
    </source>
</evidence>
<evidence type="ECO:0000256" key="2">
    <source>
        <dbReference type="ARBA" id="ARBA00004496"/>
    </source>
</evidence>
<dbReference type="Gene3D" id="3.30.1490.100">
    <property type="entry name" value="DNA polymerase, Y-family, little finger domain"/>
    <property type="match status" value="1"/>
</dbReference>
<dbReference type="SUPFAM" id="SSF52113">
    <property type="entry name" value="BRCT domain"/>
    <property type="match status" value="1"/>
</dbReference>
<dbReference type="Gene3D" id="1.10.150.20">
    <property type="entry name" value="5' to 3' exonuclease, C-terminal subdomain"/>
    <property type="match status" value="1"/>
</dbReference>
<dbReference type="Gene3D" id="6.10.250.1630">
    <property type="match status" value="2"/>
</dbReference>
<keyword evidence="9" id="KW-0808">Transferase</keyword>
<dbReference type="OMA" id="GGEFHIY"/>
<dbReference type="EMBL" id="DS469507">
    <property type="protein sequence ID" value="EDO49981.1"/>
    <property type="molecule type" value="Genomic_DNA"/>
</dbReference>
<evidence type="ECO:0000256" key="13">
    <source>
        <dbReference type="ARBA" id="ARBA00022763"/>
    </source>
</evidence>
<evidence type="ECO:0000256" key="9">
    <source>
        <dbReference type="ARBA" id="ARBA00022679"/>
    </source>
</evidence>
<feature type="binding site" evidence="19">
    <location>
        <position position="423"/>
    </location>
    <ligand>
        <name>Mg(2+)</name>
        <dbReference type="ChEBI" id="CHEBI:18420"/>
        <label>1</label>
    </ligand>
</feature>
<feature type="non-terminal residue" evidence="23">
    <location>
        <position position="870"/>
    </location>
</feature>
<sequence>GGYMKAKNQKLEQQFREDTKEVVADRGQTSLLFQGVSIHVNGYTVPPADELRRLIGQYGGRYVHYYSRSTVTHIIATNLPDSKIRELKDKKVVQPNWILDSIKQGRLLPINNYLLCSGRKPSQAALRFSTTDTTTTNTATSKNPGFSRKESLHGNAISDTATTREEVLSKVQNTHEGTVTTAGESDLDVMYSPGRSGSPGKNSSAFDKSPGMSKVHVSISETSPRKQRRAGDPNFVSDFYHNSRLHYLSTWGAEFKQFTANLIKDRVSKGIGPNKRSGPGVYGRVIMHIDMDCFFVSVYVRDHPELDGKPVAVSRFNGGGGCELKSSHIVNYEMSFPTGFVADLTSPDKSSAFFNSMSEIASCSYAARECGVRNGMFLGQARKLCPDITCVPYLFDKYRQVSQRLYEILVSYSHDIEAVSCDEAFLDVTHSLDAGTEPMALAQQIRAEIRAATRCNASAGISSNVLLARMCTRIAKPDGQFYLSREDDVIQFMASQKAKDLPGVGWALSKKLNDMGVETCADLQKLSLQALQKEFGPKTGLSLHRSCRGVDDRPLRVERERKSVSAEINYGIRFTQDYEGVKFIEELAGEVHKRLREVGLKGRCITLKLKVRQEGAPMPRKFMGHGICDNVSRSATLVEPTDDNSVIARECLNLLKTLNIPAHDFRGLGIQVSKLTNSSAGSKTLFDFMRCEDSTAEKPEKDEIRTASDKEDKQPYVNAVGENIQGTIENSDLQTDLENRKNIDQLRNAKNHSSQDIATSHSAGQSSGNVSGPLYLPSPSQIDPSVLEALPADIRAGIERHYAERNGGQPGNSQTRSRPSLDITKSSPEPGVGRRLVIRELPSPSQLDPECLAALPKKLQDELQQAYRRR</sequence>
<dbReference type="FunCoup" id="A7REV5">
    <property type="interactions" value="581"/>
</dbReference>
<keyword evidence="14 19" id="KW-0460">Magnesium</keyword>
<keyword evidence="24" id="KW-1185">Reference proteome</keyword>
<feature type="region of interest" description="Disordered" evidence="20">
    <location>
        <begin position="802"/>
        <end position="834"/>
    </location>
</feature>
<dbReference type="PROSITE" id="PS50172">
    <property type="entry name" value="BRCT"/>
    <property type="match status" value="1"/>
</dbReference>
<dbReference type="InterPro" id="IPR053848">
    <property type="entry name" value="IMS_HHH_1"/>
</dbReference>
<dbReference type="GO" id="GO:0003684">
    <property type="term" value="F:damaged DNA binding"/>
    <property type="evidence" value="ECO:0007669"/>
    <property type="project" value="InterPro"/>
</dbReference>
<dbReference type="InterPro" id="IPR047346">
    <property type="entry name" value="Rev1_UBM1/2"/>
</dbReference>
<keyword evidence="13" id="KW-0227">DNA damage</keyword>
<comment type="cofactor">
    <cofactor evidence="19">
        <name>Mg(2+)</name>
        <dbReference type="ChEBI" id="CHEBI:18420"/>
    </cofactor>
    <text evidence="19">Binds 2 magnesium ions.</text>
</comment>
<evidence type="ECO:0000256" key="4">
    <source>
        <dbReference type="ARBA" id="ARBA00012417"/>
    </source>
</evidence>
<comment type="subcellular location">
    <subcellularLocation>
        <location evidence="2">Cytoplasm</location>
    </subcellularLocation>
    <subcellularLocation>
        <location evidence="1">Nucleus</location>
    </subcellularLocation>
</comment>
<dbReference type="PANTHER" id="PTHR45990">
    <property type="entry name" value="DNA REPAIR PROTEIN REV1"/>
    <property type="match status" value="1"/>
</dbReference>
<dbReference type="Pfam" id="PF16589">
    <property type="entry name" value="BRCT_2"/>
    <property type="match status" value="1"/>
</dbReference>
<gene>
    <name evidence="23" type="ORF">NEMVEDRAFT_v1g30213</name>
</gene>
<feature type="region of interest" description="Disordered" evidence="20">
    <location>
        <begin position="750"/>
        <end position="777"/>
    </location>
</feature>
<keyword evidence="17" id="KW-0539">Nucleus</keyword>
<dbReference type="STRING" id="45351.A7REV5"/>
<dbReference type="Proteomes" id="UP000001593">
    <property type="component" value="Unassembled WGS sequence"/>
</dbReference>
<dbReference type="InterPro" id="IPR036420">
    <property type="entry name" value="BRCT_dom_sf"/>
</dbReference>
<evidence type="ECO:0000256" key="19">
    <source>
        <dbReference type="PIRSR" id="PIRSR036573-2"/>
    </source>
</evidence>
<evidence type="ECO:0000256" key="7">
    <source>
        <dbReference type="ARBA" id="ARBA00022490"/>
    </source>
</evidence>
<dbReference type="HOGENOM" id="CLU_003901_0_2_1"/>
<proteinExistence type="inferred from homology"/>
<dbReference type="Gene3D" id="3.40.1170.60">
    <property type="match status" value="2"/>
</dbReference>
<evidence type="ECO:0000256" key="10">
    <source>
        <dbReference type="ARBA" id="ARBA00022695"/>
    </source>
</evidence>
<protein>
    <recommendedName>
        <fullName evidence="5">DNA polymerase kappa</fullName>
        <ecNumber evidence="4">2.7.7.7</ecNumber>
    </recommendedName>
    <alternativeName>
        <fullName evidence="6">DNA repair protein REV1</fullName>
    </alternativeName>
</protein>
<dbReference type="InterPro" id="IPR036775">
    <property type="entry name" value="DNA_pol_Y-fam_lit_finger_sf"/>
</dbReference>
<evidence type="ECO:0000256" key="20">
    <source>
        <dbReference type="SAM" id="MobiDB-lite"/>
    </source>
</evidence>
<feature type="compositionally biased region" description="Polar residues" evidence="20">
    <location>
        <begin position="811"/>
        <end position="827"/>
    </location>
</feature>
<dbReference type="InterPro" id="IPR012112">
    <property type="entry name" value="REV1"/>
</dbReference>
<dbReference type="EC" id="2.7.7.7" evidence="4"/>
<dbReference type="Pfam" id="PF00817">
    <property type="entry name" value="IMS"/>
    <property type="match status" value="1"/>
</dbReference>
<dbReference type="InterPro" id="IPR043128">
    <property type="entry name" value="Rev_trsase/Diguanyl_cyclase"/>
</dbReference>
<keyword evidence="11" id="KW-0235">DNA replication</keyword>
<evidence type="ECO:0000259" key="22">
    <source>
        <dbReference type="PROSITE" id="PS50173"/>
    </source>
</evidence>
<feature type="binding site" evidence="19">
    <location>
        <position position="290"/>
    </location>
    <ligand>
        <name>Mg(2+)</name>
        <dbReference type="ChEBI" id="CHEBI:18420"/>
        <label>1</label>
    </ligand>
</feature>
<feature type="domain" description="UmuC" evidence="22">
    <location>
        <begin position="286"/>
        <end position="505"/>
    </location>
</feature>
<name>A7REV5_NEMVE</name>
<dbReference type="SUPFAM" id="SSF56672">
    <property type="entry name" value="DNA/RNA polymerases"/>
    <property type="match status" value="1"/>
</dbReference>
<feature type="domain" description="BRCT" evidence="21">
    <location>
        <begin position="28"/>
        <end position="115"/>
    </location>
</feature>
<evidence type="ECO:0000256" key="8">
    <source>
        <dbReference type="ARBA" id="ARBA00022634"/>
    </source>
</evidence>
<dbReference type="SUPFAM" id="SSF100879">
    <property type="entry name" value="Lesion bypass DNA polymerase (Y-family), little finger domain"/>
    <property type="match status" value="1"/>
</dbReference>
<comment type="similarity">
    <text evidence="3">Belongs to the DNA polymerase type-Y family.</text>
</comment>
<dbReference type="Gene3D" id="3.40.50.10190">
    <property type="entry name" value="BRCT domain"/>
    <property type="match status" value="1"/>
</dbReference>
<dbReference type="InParanoid" id="A7REV5"/>
<feature type="compositionally biased region" description="Basic and acidic residues" evidence="20">
    <location>
        <begin position="694"/>
        <end position="714"/>
    </location>
</feature>
<dbReference type="CDD" id="cd17719">
    <property type="entry name" value="BRCT_Rev1"/>
    <property type="match status" value="1"/>
</dbReference>
<dbReference type="GO" id="GO:0005737">
    <property type="term" value="C:cytoplasm"/>
    <property type="evidence" value="ECO:0007669"/>
    <property type="project" value="UniProtKB-SubCell"/>
</dbReference>
<dbReference type="SMART" id="SM00292">
    <property type="entry name" value="BRCT"/>
    <property type="match status" value="1"/>
</dbReference>
<dbReference type="Gene3D" id="3.30.70.270">
    <property type="match status" value="2"/>
</dbReference>
<feature type="compositionally biased region" description="Low complexity" evidence="20">
    <location>
        <begin position="130"/>
        <end position="140"/>
    </location>
</feature>
<dbReference type="Pfam" id="PF11799">
    <property type="entry name" value="IMS_C"/>
    <property type="match status" value="1"/>
</dbReference>
<keyword evidence="8" id="KW-0237">DNA synthesis</keyword>
<keyword evidence="12 19" id="KW-0479">Metal-binding</keyword>
<evidence type="ECO:0000256" key="17">
    <source>
        <dbReference type="ARBA" id="ARBA00023242"/>
    </source>
</evidence>
<feature type="region of interest" description="Disordered" evidence="20">
    <location>
        <begin position="128"/>
        <end position="234"/>
    </location>
</feature>
<evidence type="ECO:0000256" key="15">
    <source>
        <dbReference type="ARBA" id="ARBA00023125"/>
    </source>
</evidence>
<dbReference type="GO" id="GO:0070987">
    <property type="term" value="P:error-free translesion synthesis"/>
    <property type="evidence" value="ECO:0000318"/>
    <property type="project" value="GO_Central"/>
</dbReference>
<keyword evidence="10" id="KW-0548">Nucleotidyltransferase</keyword>
<dbReference type="HAMAP" id="MF_01113">
    <property type="entry name" value="DNApol_IV"/>
    <property type="match status" value="1"/>
</dbReference>
<dbReference type="GO" id="GO:0006260">
    <property type="term" value="P:DNA replication"/>
    <property type="evidence" value="ECO:0007669"/>
    <property type="project" value="UniProtKB-KW"/>
</dbReference>
<evidence type="ECO:0000256" key="5">
    <source>
        <dbReference type="ARBA" id="ARBA00016178"/>
    </source>
</evidence>
<dbReference type="InterPro" id="IPR022880">
    <property type="entry name" value="DNApol_IV"/>
</dbReference>
<dbReference type="CDD" id="cd19318">
    <property type="entry name" value="Rev1_UBM2"/>
    <property type="match status" value="1"/>
</dbReference>
<dbReference type="FunFam" id="3.30.1490.100:FF:000001">
    <property type="entry name" value="DNA repair protein REV1"/>
    <property type="match status" value="1"/>
</dbReference>
<evidence type="ECO:0000313" key="23">
    <source>
        <dbReference type="EMBL" id="EDO49981.1"/>
    </source>
</evidence>
<keyword evidence="7" id="KW-0963">Cytoplasm</keyword>
<dbReference type="GO" id="GO:0003887">
    <property type="term" value="F:DNA-directed DNA polymerase activity"/>
    <property type="evidence" value="ECO:0000318"/>
    <property type="project" value="GO_Central"/>
</dbReference>
<dbReference type="InterPro" id="IPR001126">
    <property type="entry name" value="UmuC"/>
</dbReference>
<dbReference type="InterPro" id="IPR001357">
    <property type="entry name" value="BRCT_dom"/>
</dbReference>
<feature type="non-terminal residue" evidence="23">
    <location>
        <position position="1"/>
    </location>
</feature>
<dbReference type="Pfam" id="PF21999">
    <property type="entry name" value="IMS_HHH_1"/>
    <property type="match status" value="1"/>
</dbReference>
<evidence type="ECO:0000256" key="11">
    <source>
        <dbReference type="ARBA" id="ARBA00022705"/>
    </source>
</evidence>
<evidence type="ECO:0000256" key="6">
    <source>
        <dbReference type="ARBA" id="ARBA00020399"/>
    </source>
</evidence>
<dbReference type="FunFam" id="3.40.50.10190:FF:000011">
    <property type="entry name" value="DNA repair protein REV1"/>
    <property type="match status" value="1"/>
</dbReference>
<comment type="catalytic activity">
    <reaction evidence="18">
        <text>DNA(n) + a 2'-deoxyribonucleoside 5'-triphosphate = DNA(n+1) + diphosphate</text>
        <dbReference type="Rhea" id="RHEA:22508"/>
        <dbReference type="Rhea" id="RHEA-COMP:17339"/>
        <dbReference type="Rhea" id="RHEA-COMP:17340"/>
        <dbReference type="ChEBI" id="CHEBI:33019"/>
        <dbReference type="ChEBI" id="CHEBI:61560"/>
        <dbReference type="ChEBI" id="CHEBI:173112"/>
        <dbReference type="EC" id="2.7.7.7"/>
    </reaction>
</comment>
<dbReference type="GO" id="GO:0042276">
    <property type="term" value="P:error-prone translesion synthesis"/>
    <property type="evidence" value="ECO:0000318"/>
    <property type="project" value="GO_Central"/>
</dbReference>
<dbReference type="eggNOG" id="KOG2093">
    <property type="taxonomic scope" value="Eukaryota"/>
</dbReference>
<evidence type="ECO:0000256" key="12">
    <source>
        <dbReference type="ARBA" id="ARBA00022723"/>
    </source>
</evidence>
<dbReference type="GO" id="GO:0005634">
    <property type="term" value="C:nucleus"/>
    <property type="evidence" value="ECO:0007669"/>
    <property type="project" value="UniProtKB-SubCell"/>
</dbReference>
<reference evidence="23 24" key="1">
    <citation type="journal article" date="2007" name="Science">
        <title>Sea anemone genome reveals ancestral eumetazoan gene repertoire and genomic organization.</title>
        <authorList>
            <person name="Putnam N.H."/>
            <person name="Srivastava M."/>
            <person name="Hellsten U."/>
            <person name="Dirks B."/>
            <person name="Chapman J."/>
            <person name="Salamov A."/>
            <person name="Terry A."/>
            <person name="Shapiro H."/>
            <person name="Lindquist E."/>
            <person name="Kapitonov V.V."/>
            <person name="Jurka J."/>
            <person name="Genikhovich G."/>
            <person name="Grigoriev I.V."/>
            <person name="Lucas S.M."/>
            <person name="Steele R.E."/>
            <person name="Finnerty J.R."/>
            <person name="Technau U."/>
            <person name="Martindale M.Q."/>
            <person name="Rokhsar D.S."/>
        </authorList>
    </citation>
    <scope>NUCLEOTIDE SEQUENCE [LARGE SCALE GENOMIC DNA]</scope>
    <source>
        <strain evidence="24">CH2 X CH6</strain>
    </source>
</reference>
<dbReference type="CDD" id="cd01701">
    <property type="entry name" value="PolY_Rev1"/>
    <property type="match status" value="1"/>
</dbReference>
<dbReference type="GO" id="GO:0017125">
    <property type="term" value="F:deoxycytidyl transferase activity"/>
    <property type="evidence" value="ECO:0000318"/>
    <property type="project" value="GO_Central"/>
</dbReference>
<dbReference type="InterPro" id="IPR017961">
    <property type="entry name" value="DNA_pol_Y-fam_little_finger"/>
</dbReference>
<dbReference type="GO" id="GO:0046872">
    <property type="term" value="F:metal ion binding"/>
    <property type="evidence" value="ECO:0007669"/>
    <property type="project" value="UniProtKB-KW"/>
</dbReference>
<keyword evidence="15" id="KW-0238">DNA-binding</keyword>
<dbReference type="PANTHER" id="PTHR45990:SF1">
    <property type="entry name" value="DNA REPAIR PROTEIN REV1"/>
    <property type="match status" value="1"/>
</dbReference>
<evidence type="ECO:0000256" key="1">
    <source>
        <dbReference type="ARBA" id="ARBA00004123"/>
    </source>
</evidence>
<evidence type="ECO:0000256" key="18">
    <source>
        <dbReference type="ARBA" id="ARBA00049244"/>
    </source>
</evidence>
<evidence type="ECO:0000313" key="24">
    <source>
        <dbReference type="Proteomes" id="UP000001593"/>
    </source>
</evidence>
<evidence type="ECO:0000256" key="3">
    <source>
        <dbReference type="ARBA" id="ARBA00010945"/>
    </source>
</evidence>
<dbReference type="GO" id="GO:0006281">
    <property type="term" value="P:DNA repair"/>
    <property type="evidence" value="ECO:0007669"/>
    <property type="project" value="UniProtKB-KW"/>
</dbReference>
<feature type="binding site" evidence="19">
    <location>
        <position position="422"/>
    </location>
    <ligand>
        <name>Mg(2+)</name>
        <dbReference type="ChEBI" id="CHEBI:18420"/>
        <label>1</label>
    </ligand>
</feature>
<evidence type="ECO:0000256" key="16">
    <source>
        <dbReference type="ARBA" id="ARBA00023204"/>
    </source>
</evidence>